<accession>A0A251U388</accession>
<reference evidence="4" key="3">
    <citation type="submission" date="2020-06" db="EMBL/GenBank/DDBJ databases">
        <title>Helianthus annuus Genome sequencing and assembly Release 2.</title>
        <authorList>
            <person name="Gouzy J."/>
            <person name="Langlade N."/>
            <person name="Munos S."/>
        </authorList>
    </citation>
    <scope>NUCLEOTIDE SEQUENCE</scope>
    <source>
        <tissue evidence="4">Leaves</tissue>
    </source>
</reference>
<dbReference type="InterPro" id="IPR010399">
    <property type="entry name" value="Tify_dom"/>
</dbReference>
<dbReference type="InterPro" id="IPR040390">
    <property type="entry name" value="TIFY/JAZ"/>
</dbReference>
<comment type="similarity">
    <text evidence="1 2">Belongs to the TIFY/JAZ family.</text>
</comment>
<organism evidence="5 6">
    <name type="scientific">Helianthus annuus</name>
    <name type="common">Common sunflower</name>
    <dbReference type="NCBI Taxonomy" id="4232"/>
    <lineage>
        <taxon>Eukaryota</taxon>
        <taxon>Viridiplantae</taxon>
        <taxon>Streptophyta</taxon>
        <taxon>Embryophyta</taxon>
        <taxon>Tracheophyta</taxon>
        <taxon>Spermatophyta</taxon>
        <taxon>Magnoliopsida</taxon>
        <taxon>eudicotyledons</taxon>
        <taxon>Gunneridae</taxon>
        <taxon>Pentapetalae</taxon>
        <taxon>asterids</taxon>
        <taxon>campanulids</taxon>
        <taxon>Asterales</taxon>
        <taxon>Asteraceae</taxon>
        <taxon>Asteroideae</taxon>
        <taxon>Heliantheae alliance</taxon>
        <taxon>Heliantheae</taxon>
        <taxon>Helianthus</taxon>
    </lineage>
</organism>
<dbReference type="GO" id="GO:0009611">
    <property type="term" value="P:response to wounding"/>
    <property type="evidence" value="ECO:0000318"/>
    <property type="project" value="GO_Central"/>
</dbReference>
<sequence>MSGIELNHSRPTKKIFHRPQSFRDIQGWISKMNPELVKTVIESGKKPLHSAHYPPTLSLSMPETTPLTIFYNGIVNVFQVSPLQAEAVMKFAYGKETPASPSHNKLQTLNQGKLDVDESCSDLPIARKRSLQRFLKKRKGRVNMGAPY</sequence>
<evidence type="ECO:0000313" key="5">
    <source>
        <dbReference type="EMBL" id="OTG17262.1"/>
    </source>
</evidence>
<dbReference type="AlphaFoldDB" id="A0A251U388"/>
<evidence type="ECO:0000259" key="3">
    <source>
        <dbReference type="PROSITE" id="PS51320"/>
    </source>
</evidence>
<dbReference type="GO" id="GO:0031347">
    <property type="term" value="P:regulation of defense response"/>
    <property type="evidence" value="ECO:0000318"/>
    <property type="project" value="GO_Central"/>
</dbReference>
<dbReference type="EMBL" id="MNCJ02000323">
    <property type="protein sequence ID" value="KAF5793788.1"/>
    <property type="molecule type" value="Genomic_DNA"/>
</dbReference>
<dbReference type="PANTHER" id="PTHR33077">
    <property type="entry name" value="PROTEIN TIFY 4A-RELATED-RELATED"/>
    <property type="match status" value="1"/>
</dbReference>
<dbReference type="GO" id="GO:0005634">
    <property type="term" value="C:nucleus"/>
    <property type="evidence" value="ECO:0000318"/>
    <property type="project" value="GO_Central"/>
</dbReference>
<keyword evidence="6" id="KW-1185">Reference proteome</keyword>
<reference evidence="4 6" key="1">
    <citation type="journal article" date="2017" name="Nature">
        <title>The sunflower genome provides insights into oil metabolism, flowering and Asterid evolution.</title>
        <authorList>
            <person name="Badouin H."/>
            <person name="Gouzy J."/>
            <person name="Grassa C.J."/>
            <person name="Murat F."/>
            <person name="Staton S.E."/>
            <person name="Cottret L."/>
            <person name="Lelandais-Briere C."/>
            <person name="Owens G.L."/>
            <person name="Carrere S."/>
            <person name="Mayjonade B."/>
            <person name="Legrand L."/>
            <person name="Gill N."/>
            <person name="Kane N.C."/>
            <person name="Bowers J.E."/>
            <person name="Hubner S."/>
            <person name="Bellec A."/>
            <person name="Berard A."/>
            <person name="Berges H."/>
            <person name="Blanchet N."/>
            <person name="Boniface M.C."/>
            <person name="Brunel D."/>
            <person name="Catrice O."/>
            <person name="Chaidir N."/>
            <person name="Claudel C."/>
            <person name="Donnadieu C."/>
            <person name="Faraut T."/>
            <person name="Fievet G."/>
            <person name="Helmstetter N."/>
            <person name="King M."/>
            <person name="Knapp S.J."/>
            <person name="Lai Z."/>
            <person name="Le Paslier M.C."/>
            <person name="Lippi Y."/>
            <person name="Lorenzon L."/>
            <person name="Mandel J.R."/>
            <person name="Marage G."/>
            <person name="Marchand G."/>
            <person name="Marquand E."/>
            <person name="Bret-Mestries E."/>
            <person name="Morien E."/>
            <person name="Nambeesan S."/>
            <person name="Nguyen T."/>
            <person name="Pegot-Espagnet P."/>
            <person name="Pouilly N."/>
            <person name="Raftis F."/>
            <person name="Sallet E."/>
            <person name="Schiex T."/>
            <person name="Thomas J."/>
            <person name="Vandecasteele C."/>
            <person name="Vares D."/>
            <person name="Vear F."/>
            <person name="Vautrin S."/>
            <person name="Crespi M."/>
            <person name="Mangin B."/>
            <person name="Burke J.M."/>
            <person name="Salse J."/>
            <person name="Munos S."/>
            <person name="Vincourt P."/>
            <person name="Rieseberg L.H."/>
            <person name="Langlade N.B."/>
        </authorList>
    </citation>
    <scope>NUCLEOTIDE SEQUENCE [LARGE SCALE GENOMIC DNA]</scope>
    <source>
        <strain evidence="6">cv. SF193</strain>
        <tissue evidence="4">Leaves</tissue>
    </source>
</reference>
<dbReference type="InterPro" id="IPR018467">
    <property type="entry name" value="CCT_CS"/>
</dbReference>
<dbReference type="Pfam" id="PF09425">
    <property type="entry name" value="Jas_motif"/>
    <property type="match status" value="1"/>
</dbReference>
<feature type="domain" description="Tify" evidence="3">
    <location>
        <begin position="60"/>
        <end position="94"/>
    </location>
</feature>
<dbReference type="STRING" id="4232.A0A251U388"/>
<evidence type="ECO:0000313" key="6">
    <source>
        <dbReference type="Proteomes" id="UP000215914"/>
    </source>
</evidence>
<dbReference type="PROSITE" id="PS51320">
    <property type="entry name" value="TIFY"/>
    <property type="match status" value="1"/>
</dbReference>
<keyword evidence="2" id="KW-0539">Nucleus</keyword>
<dbReference type="EMBL" id="CM007897">
    <property type="protein sequence ID" value="OTG17262.1"/>
    <property type="molecule type" value="Genomic_DNA"/>
</dbReference>
<dbReference type="Proteomes" id="UP000215914">
    <property type="component" value="Chromosome 8"/>
</dbReference>
<dbReference type="Pfam" id="PF06200">
    <property type="entry name" value="tify"/>
    <property type="match status" value="1"/>
</dbReference>
<dbReference type="Gramene" id="mRNA:HanXRQr2_Chr08g0320381">
    <property type="protein sequence ID" value="mRNA:HanXRQr2_Chr08g0320381"/>
    <property type="gene ID" value="HanXRQr2_Chr08g0320381"/>
</dbReference>
<comment type="domain">
    <text evidence="2">The jas domain is required for interaction with COI1.</text>
</comment>
<gene>
    <name evidence="5" type="ORF">HannXRQ_Chr08g0210081</name>
    <name evidence="4" type="ORF">HanXRQr2_Chr08g0320381</name>
</gene>
<evidence type="ECO:0000256" key="1">
    <source>
        <dbReference type="ARBA" id="ARBA00008614"/>
    </source>
</evidence>
<dbReference type="PANTHER" id="PTHR33077:SF61">
    <property type="entry name" value="PROTEIN TIFY 3A-RELATED"/>
    <property type="match status" value="1"/>
</dbReference>
<evidence type="ECO:0000256" key="2">
    <source>
        <dbReference type="RuleBase" id="RU369065"/>
    </source>
</evidence>
<evidence type="ECO:0000313" key="4">
    <source>
        <dbReference type="EMBL" id="KAF5793788.1"/>
    </source>
</evidence>
<dbReference type="InParanoid" id="A0A251U388"/>
<comment type="function">
    <text evidence="2">Repressor of jasmonate responses.</text>
</comment>
<protein>
    <recommendedName>
        <fullName evidence="2">Protein TIFY</fullName>
    </recommendedName>
    <alternativeName>
        <fullName evidence="2">Jasmonate ZIM domain-containing protein</fullName>
    </alternativeName>
</protein>
<dbReference type="OrthoDB" id="1914366at2759"/>
<dbReference type="SMART" id="SM00979">
    <property type="entry name" value="TIFY"/>
    <property type="match status" value="1"/>
</dbReference>
<keyword evidence="2" id="KW-1184">Jasmonic acid signaling pathway</keyword>
<reference evidence="5" key="2">
    <citation type="submission" date="2017-02" db="EMBL/GenBank/DDBJ databases">
        <title>Sunflower complete genome.</title>
        <authorList>
            <person name="Langlade N."/>
            <person name="Munos S."/>
        </authorList>
    </citation>
    <scope>NUCLEOTIDE SEQUENCE [LARGE SCALE GENOMIC DNA]</scope>
    <source>
        <tissue evidence="5">Leaves</tissue>
    </source>
</reference>
<name>A0A251U388_HELAN</name>
<comment type="subcellular location">
    <subcellularLocation>
        <location evidence="2">Nucleus</location>
    </subcellularLocation>
</comment>
<dbReference type="GO" id="GO:2000022">
    <property type="term" value="P:regulation of jasmonic acid mediated signaling pathway"/>
    <property type="evidence" value="ECO:0000318"/>
    <property type="project" value="GO_Central"/>
</dbReference>
<dbReference type="OMA" id="DFFRMET"/>
<proteinExistence type="inferred from homology"/>